<dbReference type="NCBIfam" id="TIGR01489">
    <property type="entry name" value="DKMTPPase-SF"/>
    <property type="match status" value="1"/>
</dbReference>
<evidence type="ECO:0000256" key="4">
    <source>
        <dbReference type="ARBA" id="ARBA00022842"/>
    </source>
</evidence>
<evidence type="ECO:0000313" key="6">
    <source>
        <dbReference type="Proteomes" id="UP000537131"/>
    </source>
</evidence>
<evidence type="ECO:0000256" key="1">
    <source>
        <dbReference type="ARBA" id="ARBA00001946"/>
    </source>
</evidence>
<accession>A0A7Y0EKU8</accession>
<dbReference type="NCBIfam" id="TIGR01488">
    <property type="entry name" value="HAD-SF-IB"/>
    <property type="match status" value="1"/>
</dbReference>
<keyword evidence="4" id="KW-0460">Magnesium</keyword>
<sequence length="210" mass="24528">MKKAFVIDFDGTITVKDVGFTIVQELSGEKWKEFNELRAQRKIGTPECSRGQWSLVNHNEEDLKNYLKKFSLNKGFKEFLKFANKNSYKLIIASDGYDVYINEILKELTKEELENIHILCNKAVYNKGWKLSFPYENSKCNLCGNCKKKIVKDLKDKGYEMFYVGDGESDKCACVYADKIFAKSFLKEHCEEKNIEYKSFNDFFDILKCI</sequence>
<dbReference type="InterPro" id="IPR016965">
    <property type="entry name" value="Pase_PHOSPHO-typ"/>
</dbReference>
<dbReference type="PANTHER" id="PTHR20889:SF12">
    <property type="entry name" value="LP01149P"/>
    <property type="match status" value="1"/>
</dbReference>
<reference evidence="5 6" key="1">
    <citation type="submission" date="2020-06" db="EMBL/GenBank/DDBJ databases">
        <title>Complete Genome Sequence of Clostridium muelleri sp. nov. P21T, an Acid-Alcohol Producing Acetogen Isolated from Old Hay.</title>
        <authorList>
            <person name="Duncan K.E."/>
            <person name="Tanner R.S."/>
        </authorList>
    </citation>
    <scope>NUCLEOTIDE SEQUENCE [LARGE SCALE GENOMIC DNA]</scope>
    <source>
        <strain evidence="5 6">P21</strain>
    </source>
</reference>
<dbReference type="Gene3D" id="3.40.50.1000">
    <property type="entry name" value="HAD superfamily/HAD-like"/>
    <property type="match status" value="1"/>
</dbReference>
<dbReference type="AlphaFoldDB" id="A0A7Y0EKU8"/>
<dbReference type="Gene3D" id="3.90.1470.20">
    <property type="match status" value="1"/>
</dbReference>
<dbReference type="EC" id="3.1.3.-" evidence="5"/>
<keyword evidence="6" id="KW-1185">Reference proteome</keyword>
<proteinExistence type="predicted"/>
<comment type="cofactor">
    <cofactor evidence="1">
        <name>Mg(2+)</name>
        <dbReference type="ChEBI" id="CHEBI:18420"/>
    </cofactor>
</comment>
<evidence type="ECO:0000313" key="5">
    <source>
        <dbReference type="EMBL" id="NMM65344.1"/>
    </source>
</evidence>
<organism evidence="5 6">
    <name type="scientific">Clostridium muellerianum</name>
    <dbReference type="NCBI Taxonomy" id="2716538"/>
    <lineage>
        <taxon>Bacteria</taxon>
        <taxon>Bacillati</taxon>
        <taxon>Bacillota</taxon>
        <taxon>Clostridia</taxon>
        <taxon>Eubacteriales</taxon>
        <taxon>Clostridiaceae</taxon>
        <taxon>Clostridium</taxon>
    </lineage>
</organism>
<dbReference type="EMBL" id="JABBNI010000065">
    <property type="protein sequence ID" value="NMM65344.1"/>
    <property type="molecule type" value="Genomic_DNA"/>
</dbReference>
<protein>
    <submittedName>
        <fullName evidence="5">MtnX-like HAD-IB family phosphatase</fullName>
        <ecNumber evidence="5">3.1.3.-</ecNumber>
    </submittedName>
</protein>
<dbReference type="PANTHER" id="PTHR20889">
    <property type="entry name" value="PHOSPHATASE, ORPHAN 1, 2"/>
    <property type="match status" value="1"/>
</dbReference>
<dbReference type="SUPFAM" id="SSF56784">
    <property type="entry name" value="HAD-like"/>
    <property type="match status" value="1"/>
</dbReference>
<name>A0A7Y0EKU8_9CLOT</name>
<gene>
    <name evidence="5" type="ORF">HBE96_22460</name>
</gene>
<dbReference type="GO" id="GO:0016791">
    <property type="term" value="F:phosphatase activity"/>
    <property type="evidence" value="ECO:0007669"/>
    <property type="project" value="InterPro"/>
</dbReference>
<dbReference type="GO" id="GO:0046872">
    <property type="term" value="F:metal ion binding"/>
    <property type="evidence" value="ECO:0007669"/>
    <property type="project" value="UniProtKB-KW"/>
</dbReference>
<evidence type="ECO:0000256" key="2">
    <source>
        <dbReference type="ARBA" id="ARBA00022723"/>
    </source>
</evidence>
<dbReference type="Pfam" id="PF06888">
    <property type="entry name" value="Put_Phosphatase"/>
    <property type="match status" value="1"/>
</dbReference>
<dbReference type="InterPro" id="IPR036412">
    <property type="entry name" value="HAD-like_sf"/>
</dbReference>
<keyword evidence="3 5" id="KW-0378">Hydrolase</keyword>
<dbReference type="RefSeq" id="WP_169299933.1">
    <property type="nucleotide sequence ID" value="NZ_JABBNI010000065.1"/>
</dbReference>
<dbReference type="InterPro" id="IPR023214">
    <property type="entry name" value="HAD_sf"/>
</dbReference>
<keyword evidence="2" id="KW-0479">Metal-binding</keyword>
<comment type="caution">
    <text evidence="5">The sequence shown here is derived from an EMBL/GenBank/DDBJ whole genome shotgun (WGS) entry which is preliminary data.</text>
</comment>
<dbReference type="InterPro" id="IPR006384">
    <property type="entry name" value="HAD_hydro_PyrdxlP_Pase-like"/>
</dbReference>
<evidence type="ECO:0000256" key="3">
    <source>
        <dbReference type="ARBA" id="ARBA00022801"/>
    </source>
</evidence>
<dbReference type="Proteomes" id="UP000537131">
    <property type="component" value="Unassembled WGS sequence"/>
</dbReference>